<dbReference type="SUPFAM" id="SSF56003">
    <property type="entry name" value="Molybdenum cofactor-binding domain"/>
    <property type="match status" value="1"/>
</dbReference>
<evidence type="ECO:0000313" key="2">
    <source>
        <dbReference type="EMBL" id="BCB78328.1"/>
    </source>
</evidence>
<dbReference type="GO" id="GO:0016491">
    <property type="term" value="F:oxidoreductase activity"/>
    <property type="evidence" value="ECO:0007669"/>
    <property type="project" value="InterPro"/>
</dbReference>
<dbReference type="RefSeq" id="WP_173037920.1">
    <property type="nucleotide sequence ID" value="NZ_AP022870.1"/>
</dbReference>
<dbReference type="Pfam" id="PF20256">
    <property type="entry name" value="MoCoBD_2"/>
    <property type="match status" value="1"/>
</dbReference>
<name>A0A6F8XX65_9ACTN</name>
<dbReference type="InterPro" id="IPR037165">
    <property type="entry name" value="AldOxase/xan_DH_Mopterin-bd_sf"/>
</dbReference>
<dbReference type="InterPro" id="IPR052516">
    <property type="entry name" value="N-heterocyclic_Hydroxylase"/>
</dbReference>
<dbReference type="PANTHER" id="PTHR47495">
    <property type="entry name" value="ALDEHYDE DEHYDROGENASE"/>
    <property type="match status" value="1"/>
</dbReference>
<feature type="domain" description="Aldehyde oxidase/xanthine dehydrogenase second molybdopterin binding" evidence="1">
    <location>
        <begin position="27"/>
        <end position="96"/>
    </location>
</feature>
<dbReference type="EMBL" id="AP022870">
    <property type="protein sequence ID" value="BCB78328.1"/>
    <property type="molecule type" value="Genomic_DNA"/>
</dbReference>
<evidence type="ECO:0000313" key="3">
    <source>
        <dbReference type="Proteomes" id="UP000502508"/>
    </source>
</evidence>
<dbReference type="Gene3D" id="3.30.365.10">
    <property type="entry name" value="Aldehyde oxidase/xanthine dehydrogenase, molybdopterin binding domain"/>
    <property type="match status" value="1"/>
</dbReference>
<dbReference type="InterPro" id="IPR046867">
    <property type="entry name" value="AldOxase/xan_DH_MoCoBD2"/>
</dbReference>
<sequence>MSPHEDAAPNWATASRRAVLGGGLAAAGEPRVTRFTTVVDIGRVVNAQAARSQITGGVIFGIGYALLEDNPLERDTGRLAGSNLADYMVPVNADVPEIDVHFIDRPDPVVNGLGARGCGEIGNVGSAAAIGNAIYNATGKRIHDVPITLDKLL</sequence>
<reference evidence="2 3" key="2">
    <citation type="submission" date="2020-03" db="EMBL/GenBank/DDBJ databases">
        <authorList>
            <person name="Ichikawa N."/>
            <person name="Kimura A."/>
            <person name="Kitahashi Y."/>
            <person name="Uohara A."/>
        </authorList>
    </citation>
    <scope>NUCLEOTIDE SEQUENCE [LARGE SCALE GENOMIC DNA]</scope>
    <source>
        <strain evidence="2 3">NBRC 107702</strain>
    </source>
</reference>
<gene>
    <name evidence="2" type="ORF">Pflav_047380</name>
</gene>
<dbReference type="PANTHER" id="PTHR47495:SF2">
    <property type="entry name" value="ALDEHYDE DEHYDROGENASE"/>
    <property type="match status" value="1"/>
</dbReference>
<dbReference type="Proteomes" id="UP000502508">
    <property type="component" value="Chromosome"/>
</dbReference>
<protein>
    <recommendedName>
        <fullName evidence="1">Aldehyde oxidase/xanthine dehydrogenase second molybdopterin binding domain-containing protein</fullName>
    </recommendedName>
</protein>
<evidence type="ECO:0000259" key="1">
    <source>
        <dbReference type="Pfam" id="PF20256"/>
    </source>
</evidence>
<reference evidence="2 3" key="1">
    <citation type="submission" date="2020-03" db="EMBL/GenBank/DDBJ databases">
        <title>Whole genome shotgun sequence of Phytohabitans flavus NBRC 107702.</title>
        <authorList>
            <person name="Komaki H."/>
            <person name="Tamura T."/>
        </authorList>
    </citation>
    <scope>NUCLEOTIDE SEQUENCE [LARGE SCALE GENOMIC DNA]</scope>
    <source>
        <strain evidence="2 3">NBRC 107702</strain>
    </source>
</reference>
<organism evidence="2 3">
    <name type="scientific">Phytohabitans flavus</name>
    <dbReference type="NCBI Taxonomy" id="1076124"/>
    <lineage>
        <taxon>Bacteria</taxon>
        <taxon>Bacillati</taxon>
        <taxon>Actinomycetota</taxon>
        <taxon>Actinomycetes</taxon>
        <taxon>Micromonosporales</taxon>
        <taxon>Micromonosporaceae</taxon>
    </lineage>
</organism>
<dbReference type="AlphaFoldDB" id="A0A6F8XX65"/>
<proteinExistence type="predicted"/>
<dbReference type="KEGG" id="pfla:Pflav_047380"/>
<keyword evidence="3" id="KW-1185">Reference proteome</keyword>
<accession>A0A6F8XX65</accession>